<dbReference type="Proteomes" id="UP000002218">
    <property type="component" value="Chromosome"/>
</dbReference>
<evidence type="ECO:0000259" key="2">
    <source>
        <dbReference type="PROSITE" id="PS50937"/>
    </source>
</evidence>
<dbReference type="AlphaFoldDB" id="C8XCW7"/>
<gene>
    <name evidence="3" type="ordered locus">Namu_3239</name>
</gene>
<dbReference type="PRINTS" id="PR00040">
    <property type="entry name" value="HTHMERR"/>
</dbReference>
<evidence type="ECO:0000313" key="3">
    <source>
        <dbReference type="EMBL" id="ACV79570.1"/>
    </source>
</evidence>
<dbReference type="RefSeq" id="WP_015748437.1">
    <property type="nucleotide sequence ID" value="NC_013235.1"/>
</dbReference>
<dbReference type="InterPro" id="IPR000551">
    <property type="entry name" value="MerR-type_HTH_dom"/>
</dbReference>
<proteinExistence type="predicted"/>
<dbReference type="HOGENOM" id="CLU_060077_2_1_11"/>
<dbReference type="STRING" id="479431.Namu_3239"/>
<dbReference type="Gene3D" id="1.10.1660.10">
    <property type="match status" value="1"/>
</dbReference>
<dbReference type="EMBL" id="CP001737">
    <property type="protein sequence ID" value="ACV79570.1"/>
    <property type="molecule type" value="Genomic_DNA"/>
</dbReference>
<dbReference type="PANTHER" id="PTHR30204:SF93">
    <property type="entry name" value="HTH MERR-TYPE DOMAIN-CONTAINING PROTEIN"/>
    <property type="match status" value="1"/>
</dbReference>
<dbReference type="PANTHER" id="PTHR30204">
    <property type="entry name" value="REDOX-CYCLING DRUG-SENSING TRANSCRIPTIONAL ACTIVATOR SOXR"/>
    <property type="match status" value="1"/>
</dbReference>
<reference evidence="4" key="1">
    <citation type="submission" date="2009-09" db="EMBL/GenBank/DDBJ databases">
        <title>The complete genome of Nakamurella multipartita DSM 44233.</title>
        <authorList>
            <consortium name="US DOE Joint Genome Institute (JGI-PGF)"/>
            <person name="Lucas S."/>
            <person name="Copeland A."/>
            <person name="Lapidus A."/>
            <person name="Glavina del Rio T."/>
            <person name="Dalin E."/>
            <person name="Tice H."/>
            <person name="Bruce D."/>
            <person name="Goodwin L."/>
            <person name="Pitluck S."/>
            <person name="Kyrpides N."/>
            <person name="Mavromatis K."/>
            <person name="Ivanova N."/>
            <person name="Ovchinnikova G."/>
            <person name="Sims D."/>
            <person name="Meincke L."/>
            <person name="Brettin T."/>
            <person name="Detter J.C."/>
            <person name="Han C."/>
            <person name="Larimer F."/>
            <person name="Land M."/>
            <person name="Hauser L."/>
            <person name="Markowitz V."/>
            <person name="Cheng J.-F."/>
            <person name="Hugenholtz P."/>
            <person name="Woyke T."/>
            <person name="Wu D."/>
            <person name="Klenk H.-P."/>
            <person name="Eisen J.A."/>
        </authorList>
    </citation>
    <scope>NUCLEOTIDE SEQUENCE [LARGE SCALE GENOMIC DNA]</scope>
    <source>
        <strain evidence="4">ATCC 700099 / DSM 44233 / CIP 104796 / JCM 9543 / NBRC 105858 / Y-104</strain>
    </source>
</reference>
<dbReference type="InParanoid" id="C8XCW7"/>
<keyword evidence="1" id="KW-0238">DNA-binding</keyword>
<organism evidence="3 4">
    <name type="scientific">Nakamurella multipartita (strain ATCC 700099 / DSM 44233 / CIP 104796 / JCM 9543 / NBRC 105858 / Y-104)</name>
    <name type="common">Microsphaera multipartita</name>
    <dbReference type="NCBI Taxonomy" id="479431"/>
    <lineage>
        <taxon>Bacteria</taxon>
        <taxon>Bacillati</taxon>
        <taxon>Actinomycetota</taxon>
        <taxon>Actinomycetes</taxon>
        <taxon>Nakamurellales</taxon>
        <taxon>Nakamurellaceae</taxon>
        <taxon>Nakamurella</taxon>
    </lineage>
</organism>
<feature type="domain" description="HTH merR-type" evidence="2">
    <location>
        <begin position="23"/>
        <end position="92"/>
    </location>
</feature>
<dbReference type="PROSITE" id="PS50937">
    <property type="entry name" value="HTH_MERR_2"/>
    <property type="match status" value="1"/>
</dbReference>
<dbReference type="eggNOG" id="COG0789">
    <property type="taxonomic scope" value="Bacteria"/>
</dbReference>
<dbReference type="InterPro" id="IPR009061">
    <property type="entry name" value="DNA-bd_dom_put_sf"/>
</dbReference>
<evidence type="ECO:0000313" key="4">
    <source>
        <dbReference type="Proteomes" id="UP000002218"/>
    </source>
</evidence>
<evidence type="ECO:0000256" key="1">
    <source>
        <dbReference type="ARBA" id="ARBA00023125"/>
    </source>
</evidence>
<dbReference type="SUPFAM" id="SSF46955">
    <property type="entry name" value="Putative DNA-binding domain"/>
    <property type="match status" value="1"/>
</dbReference>
<protein>
    <submittedName>
        <fullName evidence="3">Transcriptional regulator, MerR family</fullName>
    </submittedName>
</protein>
<dbReference type="KEGG" id="nml:Namu_3239"/>
<accession>C8XCW7</accession>
<dbReference type="Pfam" id="PF13411">
    <property type="entry name" value="MerR_1"/>
    <property type="match status" value="1"/>
</dbReference>
<dbReference type="SMART" id="SM00422">
    <property type="entry name" value="HTH_MERR"/>
    <property type="match status" value="1"/>
</dbReference>
<reference evidence="3 4" key="2">
    <citation type="journal article" date="2010" name="Stand. Genomic Sci.">
        <title>Complete genome sequence of Nakamurella multipartita type strain (Y-104).</title>
        <authorList>
            <person name="Tice H."/>
            <person name="Mayilraj S."/>
            <person name="Sims D."/>
            <person name="Lapidus A."/>
            <person name="Nolan M."/>
            <person name="Lucas S."/>
            <person name="Glavina Del Rio T."/>
            <person name="Copeland A."/>
            <person name="Cheng J.F."/>
            <person name="Meincke L."/>
            <person name="Bruce D."/>
            <person name="Goodwin L."/>
            <person name="Pitluck S."/>
            <person name="Ivanova N."/>
            <person name="Mavromatis K."/>
            <person name="Ovchinnikova G."/>
            <person name="Pati A."/>
            <person name="Chen A."/>
            <person name="Palaniappan K."/>
            <person name="Land M."/>
            <person name="Hauser L."/>
            <person name="Chang Y.J."/>
            <person name="Jeffries C.D."/>
            <person name="Detter J.C."/>
            <person name="Brettin T."/>
            <person name="Rohde M."/>
            <person name="Goker M."/>
            <person name="Bristow J."/>
            <person name="Eisen J.A."/>
            <person name="Markowitz V."/>
            <person name="Hugenholtz P."/>
            <person name="Kyrpides N.C."/>
            <person name="Klenk H.P."/>
            <person name="Chen F."/>
        </authorList>
    </citation>
    <scope>NUCLEOTIDE SEQUENCE [LARGE SCALE GENOMIC DNA]</scope>
    <source>
        <strain evidence="4">ATCC 700099 / DSM 44233 / CIP 104796 / JCM 9543 / NBRC 105858 / Y-104</strain>
    </source>
</reference>
<dbReference type="InterPro" id="IPR047057">
    <property type="entry name" value="MerR_fam"/>
</dbReference>
<dbReference type="CDD" id="cd00592">
    <property type="entry name" value="HTH_MerR-like"/>
    <property type="match status" value="1"/>
</dbReference>
<sequence length="156" mass="17331">MDTSVNGIADSAGELRDDRSVPRYQIGTVAERTALSHNTLRHWHEAGLVSPSGRSEGGFRLYSDADIERILVIRRMKPIGFTLEQMQQLLDVLDVLQSDESGPEDRATARATLQEFAQQTRQSVDRIRRHLAYGTEFAALLADLLRASEPGDPPTS</sequence>
<dbReference type="GO" id="GO:0003677">
    <property type="term" value="F:DNA binding"/>
    <property type="evidence" value="ECO:0007669"/>
    <property type="project" value="UniProtKB-KW"/>
</dbReference>
<dbReference type="GO" id="GO:0003700">
    <property type="term" value="F:DNA-binding transcription factor activity"/>
    <property type="evidence" value="ECO:0007669"/>
    <property type="project" value="InterPro"/>
</dbReference>
<keyword evidence="4" id="KW-1185">Reference proteome</keyword>
<name>C8XCW7_NAKMY</name>